<dbReference type="RefSeq" id="WP_125817210.1">
    <property type="nucleotide sequence ID" value="NZ_JASITI010000082.1"/>
</dbReference>
<dbReference type="Pfam" id="PF06282">
    <property type="entry name" value="DUF1036"/>
    <property type="match status" value="1"/>
</dbReference>
<accession>A0ABT7H526</accession>
<dbReference type="EMBL" id="JASITI010000082">
    <property type="protein sequence ID" value="MDK9500993.1"/>
    <property type="molecule type" value="Genomic_DNA"/>
</dbReference>
<reference evidence="1 2" key="1">
    <citation type="submission" date="2023-05" db="EMBL/GenBank/DDBJ databases">
        <title>Sequencing and Assembly of Streptomyces sp. NP73.</title>
        <authorList>
            <person name="Konwar A.N."/>
            <person name="Saikia K."/>
            <person name="Thakur D."/>
        </authorList>
    </citation>
    <scope>NUCLEOTIDE SEQUENCE [LARGE SCALE GENOMIC DNA]</scope>
    <source>
        <strain evidence="1 2">NP73</strain>
    </source>
</reference>
<evidence type="ECO:0000313" key="2">
    <source>
        <dbReference type="Proteomes" id="UP001223390"/>
    </source>
</evidence>
<proteinExistence type="predicted"/>
<evidence type="ECO:0000313" key="1">
    <source>
        <dbReference type="EMBL" id="MDK9500993.1"/>
    </source>
</evidence>
<sequence length="115" mass="13517">MSLRFQNNYHREIWTMVERHQPNCSDGSNWVKEGWWRIGPGESAVVYGGDVNAVNQIWYCYAYSGDGVEWRDRFQETVPHRAFEWCSNTSDTSSRTILMNEFVVSRPNHVHSFNP</sequence>
<gene>
    <name evidence="1" type="ORF">QEZ40_007197</name>
</gene>
<protein>
    <submittedName>
        <fullName evidence="1">DUF1036 domain-containing protein</fullName>
    </submittedName>
</protein>
<organism evidence="1 2">
    <name type="scientific">Streptomyces katrae</name>
    <dbReference type="NCBI Taxonomy" id="68223"/>
    <lineage>
        <taxon>Bacteria</taxon>
        <taxon>Bacillati</taxon>
        <taxon>Actinomycetota</taxon>
        <taxon>Actinomycetes</taxon>
        <taxon>Kitasatosporales</taxon>
        <taxon>Streptomycetaceae</taxon>
        <taxon>Streptomyces</taxon>
    </lineage>
</organism>
<name>A0ABT7H526_9ACTN</name>
<comment type="caution">
    <text evidence="1">The sequence shown here is derived from an EMBL/GenBank/DDBJ whole genome shotgun (WGS) entry which is preliminary data.</text>
</comment>
<keyword evidence="2" id="KW-1185">Reference proteome</keyword>
<dbReference type="InterPro" id="IPR009380">
    <property type="entry name" value="DUF1036"/>
</dbReference>
<dbReference type="Proteomes" id="UP001223390">
    <property type="component" value="Unassembled WGS sequence"/>
</dbReference>